<dbReference type="Gene3D" id="3.40.50.150">
    <property type="entry name" value="Vaccinia Virus protein VP39"/>
    <property type="match status" value="1"/>
</dbReference>
<dbReference type="Proteomes" id="UP000248889">
    <property type="component" value="Unassembled WGS sequence"/>
</dbReference>
<dbReference type="InterPro" id="IPR029063">
    <property type="entry name" value="SAM-dependent_MTases_sf"/>
</dbReference>
<evidence type="ECO:0000313" key="1">
    <source>
        <dbReference type="EMBL" id="RAG85897.1"/>
    </source>
</evidence>
<comment type="caution">
    <text evidence="1">The sequence shown here is derived from an EMBL/GenBank/DDBJ whole genome shotgun (WGS) entry which is preliminary data.</text>
</comment>
<sequence>MCTAAGAVFLARHLGARDVTGRRVIEVGSRDARGAVRSIVTPLRPAEYVGVDMASGPGVDLLCPAEELIERFGESSFDVVISTEVLEHVQDWRAVVHNLKGVLRDRGLLIITTRSRGFEFHPYPLDFWRFEVADMAAIFGDLGIEVLRPDEEFPGVFLRARRHDPMVERDLSAHRAYSIVRRQPARGITAVDVAAARVLSGGKAAVGRMFPLVARTATRRVINRLATRGEAST</sequence>
<protein>
    <submittedName>
        <fullName evidence="1">Methyltransferase type 11</fullName>
    </submittedName>
</protein>
<proteinExistence type="predicted"/>
<accession>A0A2X0IMK2</accession>
<dbReference type="OrthoDB" id="161159at2"/>
<dbReference type="GO" id="GO:0008168">
    <property type="term" value="F:methyltransferase activity"/>
    <property type="evidence" value="ECO:0007669"/>
    <property type="project" value="UniProtKB-KW"/>
</dbReference>
<organism evidence="1 2">
    <name type="scientific">Streptacidiphilus pinicola</name>
    <dbReference type="NCBI Taxonomy" id="2219663"/>
    <lineage>
        <taxon>Bacteria</taxon>
        <taxon>Bacillati</taxon>
        <taxon>Actinomycetota</taxon>
        <taxon>Actinomycetes</taxon>
        <taxon>Kitasatosporales</taxon>
        <taxon>Streptomycetaceae</taxon>
        <taxon>Streptacidiphilus</taxon>
    </lineage>
</organism>
<keyword evidence="1" id="KW-0489">Methyltransferase</keyword>
<dbReference type="RefSeq" id="WP_111500337.1">
    <property type="nucleotide sequence ID" value="NZ_QKYN01000036.1"/>
</dbReference>
<dbReference type="AlphaFoldDB" id="A0A2X0IMK2"/>
<reference evidence="1 2" key="1">
    <citation type="submission" date="2018-06" db="EMBL/GenBank/DDBJ databases">
        <title>Streptacidiphilus pinicola sp. nov., isolated from pine grove soil.</title>
        <authorList>
            <person name="Roh S.G."/>
            <person name="Park S."/>
            <person name="Kim M.-K."/>
            <person name="Yun B.-R."/>
            <person name="Park J."/>
            <person name="Kim M.J."/>
            <person name="Kim Y.S."/>
            <person name="Kim S.B."/>
        </authorList>
    </citation>
    <scope>NUCLEOTIDE SEQUENCE [LARGE SCALE GENOMIC DNA]</scope>
    <source>
        <strain evidence="1 2">MMS16-CNU450</strain>
    </source>
</reference>
<dbReference type="Pfam" id="PF13489">
    <property type="entry name" value="Methyltransf_23"/>
    <property type="match status" value="1"/>
</dbReference>
<gene>
    <name evidence="1" type="ORF">DN069_08960</name>
</gene>
<keyword evidence="1" id="KW-0808">Transferase</keyword>
<keyword evidence="2" id="KW-1185">Reference proteome</keyword>
<evidence type="ECO:0000313" key="2">
    <source>
        <dbReference type="Proteomes" id="UP000248889"/>
    </source>
</evidence>
<name>A0A2X0IMK2_9ACTN</name>
<dbReference type="EMBL" id="QKYN01000036">
    <property type="protein sequence ID" value="RAG85897.1"/>
    <property type="molecule type" value="Genomic_DNA"/>
</dbReference>
<dbReference type="SUPFAM" id="SSF53335">
    <property type="entry name" value="S-adenosyl-L-methionine-dependent methyltransferases"/>
    <property type="match status" value="1"/>
</dbReference>
<dbReference type="GO" id="GO:0032259">
    <property type="term" value="P:methylation"/>
    <property type="evidence" value="ECO:0007669"/>
    <property type="project" value="UniProtKB-KW"/>
</dbReference>